<evidence type="ECO:0000259" key="1">
    <source>
        <dbReference type="PROSITE" id="PS50943"/>
    </source>
</evidence>
<evidence type="ECO:0000313" key="3">
    <source>
        <dbReference type="Proteomes" id="UP000653358"/>
    </source>
</evidence>
<dbReference type="Proteomes" id="UP000653358">
    <property type="component" value="Unassembled WGS sequence"/>
</dbReference>
<comment type="caution">
    <text evidence="2">The sequence shown here is derived from an EMBL/GenBank/DDBJ whole genome shotgun (WGS) entry which is preliminary data.</text>
</comment>
<gene>
    <name evidence="2" type="ORF">GH807_15925</name>
</gene>
<organism evidence="2 3">
    <name type="scientific">Acetobacterium tundrae</name>
    <dbReference type="NCBI Taxonomy" id="132932"/>
    <lineage>
        <taxon>Bacteria</taxon>
        <taxon>Bacillati</taxon>
        <taxon>Bacillota</taxon>
        <taxon>Clostridia</taxon>
        <taxon>Eubacteriales</taxon>
        <taxon>Eubacteriaceae</taxon>
        <taxon>Acetobacterium</taxon>
    </lineage>
</organism>
<accession>A0ABR6WQ77</accession>
<dbReference type="Gene3D" id="1.10.260.40">
    <property type="entry name" value="lambda repressor-like DNA-binding domains"/>
    <property type="match status" value="1"/>
</dbReference>
<dbReference type="EMBL" id="WJBB01000032">
    <property type="protein sequence ID" value="MBC3798514.1"/>
    <property type="molecule type" value="Genomic_DNA"/>
</dbReference>
<reference evidence="2 3" key="1">
    <citation type="journal article" date="2020" name="mSystems">
        <title>Defining Genomic and Predicted Metabolic Features of the Acetobacterium Genus.</title>
        <authorList>
            <person name="Ross D.E."/>
            <person name="Marshall C.W."/>
            <person name="Gulliver D."/>
            <person name="May H.D."/>
            <person name="Norman R.S."/>
        </authorList>
    </citation>
    <scope>NUCLEOTIDE SEQUENCE [LARGE SCALE GENOMIC DNA]</scope>
    <source>
        <strain evidence="2 3">DSM 9173</strain>
    </source>
</reference>
<dbReference type="InterPro" id="IPR001387">
    <property type="entry name" value="Cro/C1-type_HTH"/>
</dbReference>
<sequence>MSIKIGNEEFSGLYDPSFVSDSKRAEIEFEVALISKLIEAREKSGMSQKKLADLTGLKQPAIARLENLKAIPKIDTLFKLLDPLGFTLAIVPKEKRKKTN</sequence>
<dbReference type="InterPro" id="IPR010982">
    <property type="entry name" value="Lambda_DNA-bd_dom_sf"/>
</dbReference>
<dbReference type="PROSITE" id="PS50943">
    <property type="entry name" value="HTH_CROC1"/>
    <property type="match status" value="1"/>
</dbReference>
<protein>
    <submittedName>
        <fullName evidence="2">Helix-turn-helix domain-containing protein</fullName>
    </submittedName>
</protein>
<dbReference type="CDD" id="cd00093">
    <property type="entry name" value="HTH_XRE"/>
    <property type="match status" value="1"/>
</dbReference>
<proteinExistence type="predicted"/>
<dbReference type="SUPFAM" id="SSF47413">
    <property type="entry name" value="lambda repressor-like DNA-binding domains"/>
    <property type="match status" value="1"/>
</dbReference>
<keyword evidence="3" id="KW-1185">Reference proteome</keyword>
<feature type="domain" description="HTH cro/C1-type" evidence="1">
    <location>
        <begin position="37"/>
        <end position="91"/>
    </location>
</feature>
<name>A0ABR6WQ77_9FIRM</name>
<dbReference type="RefSeq" id="WP_148605664.1">
    <property type="nucleotide sequence ID" value="NZ_RXYB01000023.1"/>
</dbReference>
<evidence type="ECO:0000313" key="2">
    <source>
        <dbReference type="EMBL" id="MBC3798514.1"/>
    </source>
</evidence>
<dbReference type="SMART" id="SM00530">
    <property type="entry name" value="HTH_XRE"/>
    <property type="match status" value="1"/>
</dbReference>
<dbReference type="Pfam" id="PF01381">
    <property type="entry name" value="HTH_3"/>
    <property type="match status" value="1"/>
</dbReference>